<name>A0A098ECV1_9ZZZZ</name>
<dbReference type="InterPro" id="IPR002808">
    <property type="entry name" value="AdoCbi_amidolase"/>
</dbReference>
<sequence>MKSRKILLGIEANDDIDARIFYHFYDGVGVKTFLVSFGKNRRVLSTFEGFKMAKFVGNHYDPPELWECIRGLKIEQHKTQICKDLKIYPDDMAMLFTSADMDNISIKTEEHRNIKICACVTAGVKSNAQRIGVDKPGSIEIDEEKFEDIKHGTVNIIILTNAFLTDGAMARGLITITEAKTIAFEDLLIKSSYNPKIFATGTGTDNAIIVRGCQQKISYTGGHAKFGELMAKATTSAVKEAIFRQNGIK</sequence>
<evidence type="ECO:0008006" key="2">
    <source>
        <dbReference type="Google" id="ProtNLM"/>
    </source>
</evidence>
<dbReference type="InterPro" id="IPR052209">
    <property type="entry name" value="CbiZ"/>
</dbReference>
<gene>
    <name evidence="1" type="ORF">MSIBF_A2800008</name>
</gene>
<reference evidence="1" key="1">
    <citation type="submission" date="2014-09" db="EMBL/GenBank/DDBJ databases">
        <authorList>
            <person name="Probst J Alexander"/>
        </authorList>
    </citation>
    <scope>NUCLEOTIDE SEQUENCE</scope>
</reference>
<accession>A0A098ECV1</accession>
<dbReference type="EMBL" id="CCXY01000202">
    <property type="protein sequence ID" value="CEG12845.1"/>
    <property type="molecule type" value="Genomic_DNA"/>
</dbReference>
<evidence type="ECO:0000313" key="1">
    <source>
        <dbReference type="EMBL" id="CEG12845.1"/>
    </source>
</evidence>
<dbReference type="AlphaFoldDB" id="A0A098ECV1"/>
<dbReference type="PANTHER" id="PTHR35336">
    <property type="entry name" value="ADENOSYLCOBINAMIDE AMIDOHYDROLASE"/>
    <property type="match status" value="1"/>
</dbReference>
<organism evidence="1">
    <name type="scientific">groundwater metagenome</name>
    <dbReference type="NCBI Taxonomy" id="717931"/>
    <lineage>
        <taxon>unclassified sequences</taxon>
        <taxon>metagenomes</taxon>
        <taxon>ecological metagenomes</taxon>
    </lineage>
</organism>
<dbReference type="Pfam" id="PF01955">
    <property type="entry name" value="CbiZ"/>
    <property type="match status" value="1"/>
</dbReference>
<protein>
    <recommendedName>
        <fullName evidence="2">Adenosylcobinamide amidohydrolase</fullName>
    </recommendedName>
</protein>
<proteinExistence type="predicted"/>
<dbReference type="PANTHER" id="PTHR35336:SF5">
    <property type="entry name" value="ADENOSYLCOBINAMIDE AMIDOHYDROLASE"/>
    <property type="match status" value="1"/>
</dbReference>